<dbReference type="Pfam" id="PF00512">
    <property type="entry name" value="HisKA"/>
    <property type="match status" value="1"/>
</dbReference>
<dbReference type="PROSITE" id="PS50110">
    <property type="entry name" value="RESPONSE_REGULATORY"/>
    <property type="match status" value="1"/>
</dbReference>
<evidence type="ECO:0000313" key="9">
    <source>
        <dbReference type="EMBL" id="NKE48302.1"/>
    </source>
</evidence>
<sequence length="424" mass="44142">MDTAPADPATTTAPAMPPPLSILVVDDERQIVELLVRALAQRGFDVRGAPDAAAAKAAIDADETIGVLLSDVRMPGQTGLALAEELLRDREEARALEVVLLTGGATADVALGALRARTFDLVQKPLRLSEVAAVVERALASCQERRARAMRDAEVEIRIGAAEAERARLADRLNASAARLDDVQSALVASQRMRSDLLAVISHEMRTPLIPILGFSEILAGGTALPAAEVRDYGRLIQSGAQRLLSLIESALDIVALEHGRGLTTGLPEPASRLLARVLAAQAMHAKAHDVRLELADGEAQALVAGDLRLLAAAVGQLLDNAIKASPSGGTVELGCSVRPDGGVDMLVRDHGAGLPVGLEEQIGTPFLQADMSLTRSWPGAGLGLALVTRVAAAHGGRLRLRAAEGGGTEACLELPASLHQAAA</sequence>
<keyword evidence="10" id="KW-1185">Reference proteome</keyword>
<feature type="modified residue" description="4-aspartylphosphate" evidence="6">
    <location>
        <position position="71"/>
    </location>
</feature>
<evidence type="ECO:0000256" key="3">
    <source>
        <dbReference type="ARBA" id="ARBA00022553"/>
    </source>
</evidence>
<dbReference type="EC" id="2.7.13.3" evidence="2"/>
<evidence type="ECO:0000313" key="10">
    <source>
        <dbReference type="Proteomes" id="UP000765160"/>
    </source>
</evidence>
<dbReference type="InterPro" id="IPR036097">
    <property type="entry name" value="HisK_dim/P_sf"/>
</dbReference>
<dbReference type="PRINTS" id="PR00344">
    <property type="entry name" value="BCTRLSENSOR"/>
</dbReference>
<dbReference type="SUPFAM" id="SSF47384">
    <property type="entry name" value="Homodimeric domain of signal transducing histidine kinase"/>
    <property type="match status" value="1"/>
</dbReference>
<dbReference type="SMART" id="SM00388">
    <property type="entry name" value="HisKA"/>
    <property type="match status" value="1"/>
</dbReference>
<dbReference type="SUPFAM" id="SSF55874">
    <property type="entry name" value="ATPase domain of HSP90 chaperone/DNA topoisomerase II/histidine kinase"/>
    <property type="match status" value="1"/>
</dbReference>
<protein>
    <recommendedName>
        <fullName evidence="2">histidine kinase</fullName>
        <ecNumber evidence="2">2.7.13.3</ecNumber>
    </recommendedName>
</protein>
<comment type="caution">
    <text evidence="9">The sequence shown here is derived from an EMBL/GenBank/DDBJ whole genome shotgun (WGS) entry which is preliminary data.</text>
</comment>
<dbReference type="SMART" id="SM00448">
    <property type="entry name" value="REC"/>
    <property type="match status" value="1"/>
</dbReference>
<proteinExistence type="predicted"/>
<feature type="domain" description="Response regulatory" evidence="8">
    <location>
        <begin position="21"/>
        <end position="139"/>
    </location>
</feature>
<dbReference type="PANTHER" id="PTHR43047">
    <property type="entry name" value="TWO-COMPONENT HISTIDINE PROTEIN KINASE"/>
    <property type="match status" value="1"/>
</dbReference>
<dbReference type="RefSeq" id="WP_168054561.1">
    <property type="nucleotide sequence ID" value="NZ_JAATJR010000009.1"/>
</dbReference>
<keyword evidence="3 6" id="KW-0597">Phosphoprotein</keyword>
<dbReference type="InterPro" id="IPR003661">
    <property type="entry name" value="HisK_dim/P_dom"/>
</dbReference>
<dbReference type="CDD" id="cd00082">
    <property type="entry name" value="HisKA"/>
    <property type="match status" value="1"/>
</dbReference>
<feature type="domain" description="Histidine kinase" evidence="7">
    <location>
        <begin position="200"/>
        <end position="419"/>
    </location>
</feature>
<evidence type="ECO:0000256" key="5">
    <source>
        <dbReference type="ARBA" id="ARBA00022777"/>
    </source>
</evidence>
<evidence type="ECO:0000259" key="8">
    <source>
        <dbReference type="PROSITE" id="PS50110"/>
    </source>
</evidence>
<evidence type="ECO:0000256" key="6">
    <source>
        <dbReference type="PROSITE-ProRule" id="PRU00169"/>
    </source>
</evidence>
<evidence type="ECO:0000256" key="1">
    <source>
        <dbReference type="ARBA" id="ARBA00000085"/>
    </source>
</evidence>
<reference evidence="9 10" key="1">
    <citation type="submission" date="2020-03" db="EMBL/GenBank/DDBJ databases">
        <title>Roseomonas selenitidurans sp. nov. isolated from soil.</title>
        <authorList>
            <person name="Liu H."/>
        </authorList>
    </citation>
    <scope>NUCLEOTIDE SEQUENCE [LARGE SCALE GENOMIC DNA]</scope>
    <source>
        <strain evidence="9 10">JCM 15073</strain>
    </source>
</reference>
<dbReference type="CDD" id="cd00075">
    <property type="entry name" value="HATPase"/>
    <property type="match status" value="1"/>
</dbReference>
<keyword evidence="4" id="KW-0808">Transferase</keyword>
<dbReference type="InterPro" id="IPR004358">
    <property type="entry name" value="Sig_transdc_His_kin-like_C"/>
</dbReference>
<dbReference type="Proteomes" id="UP000765160">
    <property type="component" value="Unassembled WGS sequence"/>
</dbReference>
<organism evidence="9 10">
    <name type="scientific">Falsiroseomonas frigidaquae</name>
    <dbReference type="NCBI Taxonomy" id="487318"/>
    <lineage>
        <taxon>Bacteria</taxon>
        <taxon>Pseudomonadati</taxon>
        <taxon>Pseudomonadota</taxon>
        <taxon>Alphaproteobacteria</taxon>
        <taxon>Acetobacterales</taxon>
        <taxon>Roseomonadaceae</taxon>
        <taxon>Falsiroseomonas</taxon>
    </lineage>
</organism>
<evidence type="ECO:0000256" key="4">
    <source>
        <dbReference type="ARBA" id="ARBA00022679"/>
    </source>
</evidence>
<dbReference type="Gene3D" id="3.30.565.10">
    <property type="entry name" value="Histidine kinase-like ATPase, C-terminal domain"/>
    <property type="match status" value="1"/>
</dbReference>
<dbReference type="InterPro" id="IPR011006">
    <property type="entry name" value="CheY-like_superfamily"/>
</dbReference>
<dbReference type="PROSITE" id="PS50109">
    <property type="entry name" value="HIS_KIN"/>
    <property type="match status" value="1"/>
</dbReference>
<dbReference type="Gene3D" id="3.40.50.2300">
    <property type="match status" value="1"/>
</dbReference>
<dbReference type="Pfam" id="PF00072">
    <property type="entry name" value="Response_reg"/>
    <property type="match status" value="1"/>
</dbReference>
<dbReference type="Pfam" id="PF02518">
    <property type="entry name" value="HATPase_c"/>
    <property type="match status" value="1"/>
</dbReference>
<evidence type="ECO:0000259" key="7">
    <source>
        <dbReference type="PROSITE" id="PS50109"/>
    </source>
</evidence>
<dbReference type="PANTHER" id="PTHR43047:SF72">
    <property type="entry name" value="OSMOSENSING HISTIDINE PROTEIN KINASE SLN1"/>
    <property type="match status" value="1"/>
</dbReference>
<dbReference type="InterPro" id="IPR003594">
    <property type="entry name" value="HATPase_dom"/>
</dbReference>
<dbReference type="InterPro" id="IPR005467">
    <property type="entry name" value="His_kinase_dom"/>
</dbReference>
<comment type="catalytic activity">
    <reaction evidence="1">
        <text>ATP + protein L-histidine = ADP + protein N-phospho-L-histidine.</text>
        <dbReference type="EC" id="2.7.13.3"/>
    </reaction>
</comment>
<evidence type="ECO:0000256" key="2">
    <source>
        <dbReference type="ARBA" id="ARBA00012438"/>
    </source>
</evidence>
<dbReference type="Gene3D" id="1.10.287.130">
    <property type="match status" value="1"/>
</dbReference>
<name>A0ABX1F7E9_9PROT</name>
<dbReference type="SMART" id="SM00387">
    <property type="entry name" value="HATPase_c"/>
    <property type="match status" value="1"/>
</dbReference>
<dbReference type="InterPro" id="IPR036890">
    <property type="entry name" value="HATPase_C_sf"/>
</dbReference>
<keyword evidence="5" id="KW-0418">Kinase</keyword>
<dbReference type="SUPFAM" id="SSF52172">
    <property type="entry name" value="CheY-like"/>
    <property type="match status" value="1"/>
</dbReference>
<dbReference type="InterPro" id="IPR001789">
    <property type="entry name" value="Sig_transdc_resp-reg_receiver"/>
</dbReference>
<accession>A0ABX1F7E9</accession>
<dbReference type="EMBL" id="JAAVTX010000009">
    <property type="protein sequence ID" value="NKE48302.1"/>
    <property type="molecule type" value="Genomic_DNA"/>
</dbReference>
<gene>
    <name evidence="9" type="ORF">HB662_26230</name>
</gene>